<organism evidence="9 10">
    <name type="scientific">Vigna unguiculata</name>
    <name type="common">Cowpea</name>
    <dbReference type="NCBI Taxonomy" id="3917"/>
    <lineage>
        <taxon>Eukaryota</taxon>
        <taxon>Viridiplantae</taxon>
        <taxon>Streptophyta</taxon>
        <taxon>Embryophyta</taxon>
        <taxon>Tracheophyta</taxon>
        <taxon>Spermatophyta</taxon>
        <taxon>Magnoliopsida</taxon>
        <taxon>eudicotyledons</taxon>
        <taxon>Gunneridae</taxon>
        <taxon>Pentapetalae</taxon>
        <taxon>rosids</taxon>
        <taxon>fabids</taxon>
        <taxon>Fabales</taxon>
        <taxon>Fabaceae</taxon>
        <taxon>Papilionoideae</taxon>
        <taxon>50 kb inversion clade</taxon>
        <taxon>NPAAA clade</taxon>
        <taxon>indigoferoid/millettioid clade</taxon>
        <taxon>Phaseoleae</taxon>
        <taxon>Vigna</taxon>
    </lineage>
</organism>
<keyword evidence="4" id="KW-0067">ATP-binding</keyword>
<reference evidence="9 10" key="1">
    <citation type="submission" date="2019-04" db="EMBL/GenBank/DDBJ databases">
        <title>An improved genome assembly and genetic linkage map for asparagus bean, Vigna unguiculata ssp. sesquipedialis.</title>
        <authorList>
            <person name="Xia Q."/>
            <person name="Zhang R."/>
            <person name="Dong Y."/>
        </authorList>
    </citation>
    <scope>NUCLEOTIDE SEQUENCE [LARGE SCALE GENOMIC DNA]</scope>
    <source>
        <tissue evidence="9">Leaf</tissue>
    </source>
</reference>
<dbReference type="PANTHER" id="PTHR36766:SF42">
    <property type="entry name" value="NB-ARC DOMAIN DISEASE RESISTANCE PROTEIN"/>
    <property type="match status" value="1"/>
</dbReference>
<keyword evidence="10" id="KW-1185">Reference proteome</keyword>
<feature type="domain" description="NB-ARC" evidence="5">
    <location>
        <begin position="176"/>
        <end position="357"/>
    </location>
</feature>
<dbReference type="Pfam" id="PF23559">
    <property type="entry name" value="WHD_DRP"/>
    <property type="match status" value="1"/>
</dbReference>
<dbReference type="PRINTS" id="PR00364">
    <property type="entry name" value="DISEASERSIST"/>
</dbReference>
<dbReference type="Gene3D" id="1.20.5.4130">
    <property type="match status" value="1"/>
</dbReference>
<keyword evidence="1" id="KW-0677">Repeat</keyword>
<evidence type="ECO:0000259" key="7">
    <source>
        <dbReference type="Pfam" id="PF23559"/>
    </source>
</evidence>
<dbReference type="InterPro" id="IPR042197">
    <property type="entry name" value="Apaf_helical"/>
</dbReference>
<dbReference type="GO" id="GO:0005524">
    <property type="term" value="F:ATP binding"/>
    <property type="evidence" value="ECO:0007669"/>
    <property type="project" value="UniProtKB-KW"/>
</dbReference>
<dbReference type="InterPro" id="IPR055414">
    <property type="entry name" value="LRR_R13L4/SHOC2-like"/>
</dbReference>
<sequence length="915" mass="106525">MTEFVVESVLHNLNTLIQKQLKPFLSFNQDLSRLAVMFSTIKPLLEDAEEKQFSHIEIRNWMQKINDAAKMVDDIIDECDYEALRSEYRGVKGFVSDKVQCSSLSSFHPKHIVSVYKIAKRVKRISEKLIEILEEKEEKFDLIETGRIMIAGRRIEVIEGGRTTSFFCEPRVYGREEDKNRILMNLISNHYEFMDVLSVYRIEGPKGIGKTTFAKLIFNHPGVVDHFELRIWVRRILDFNFKRIIEAILEAAIGCDCEDLDLDTIQKKLQCLLHGKRYLIVLDFNWYRDSVDVDWQRLKSELACGKKGSSILITTPSITTPSPMYGRKWDGEIHHKLSVLSVDDSWKLFKQQVFESNEEIPFHLEAIGREIVQKCRGQPLAAKLIGALLHSTRERKLWLNVMRSNIWISPQVHDSVKCAMTLSYLNLPIRLKKCFTYCSIFSSVETIRKPYLIELWMANGFISSDGRLDAEDAGDDVWNELHKRSFFEDIETDEFGNNTGFRMHYHVRKLARLVAQDVQCLTGDSSFIDWSYRILHLLDSRRRIELNSIGLQQIKSLRTYLIPNQYSDQISPNVLKCQYLRVLQLRLKGELSPSIGDLKHLRYLNLSKSDFKTLPEFLCKLWNLQILKLDYCKHLQKLPDRLIELRCLEKLSFKGCHKLSSLPPHMGKLFSLKSLTSFFVGNERGFLLEELGGMRLKGDLEMKHLGRVSVKDAMEAKMSRKRLKELRLSWDRNEETKLGENVEKIVEVLQPDTQELVSLTVTAYPGGRFPRWVFSPFLKKLQIERCRELKGLDEAIQAMTGLQWLRLYNLPNLEYLPDFFDDLLYLRQLAIGFCCKLRSLPDSLLWNRLERLDIYACPALEKQLCRWPTRFSVSEIRVDGCLIKVRLSLSLTTSYITSVGLNFKVYHVLLVLTIF</sequence>
<evidence type="ECO:0000259" key="5">
    <source>
        <dbReference type="Pfam" id="PF00931"/>
    </source>
</evidence>
<keyword evidence="2" id="KW-0547">Nucleotide-binding</keyword>
<dbReference type="InterPro" id="IPR002182">
    <property type="entry name" value="NB-ARC"/>
</dbReference>
<dbReference type="Gene3D" id="1.10.8.430">
    <property type="entry name" value="Helical domain of apoptotic protease-activating factors"/>
    <property type="match status" value="1"/>
</dbReference>
<feature type="domain" description="Disease resistance R13L4/SHOC-2-like LRR" evidence="8">
    <location>
        <begin position="567"/>
        <end position="806"/>
    </location>
</feature>
<accession>A0A4D6LQ80</accession>
<dbReference type="PANTHER" id="PTHR36766">
    <property type="entry name" value="PLANT BROAD-SPECTRUM MILDEW RESISTANCE PROTEIN RPW8"/>
    <property type="match status" value="1"/>
</dbReference>
<dbReference type="InterPro" id="IPR058922">
    <property type="entry name" value="WHD_DRP"/>
</dbReference>
<dbReference type="Pfam" id="PF00931">
    <property type="entry name" value="NB-ARC"/>
    <property type="match status" value="1"/>
</dbReference>
<dbReference type="Gene3D" id="3.80.10.10">
    <property type="entry name" value="Ribonuclease Inhibitor"/>
    <property type="match status" value="2"/>
</dbReference>
<dbReference type="Gene3D" id="3.40.50.300">
    <property type="entry name" value="P-loop containing nucleotide triphosphate hydrolases"/>
    <property type="match status" value="1"/>
</dbReference>
<dbReference type="InterPro" id="IPR032675">
    <property type="entry name" value="LRR_dom_sf"/>
</dbReference>
<dbReference type="Proteomes" id="UP000501690">
    <property type="component" value="Linkage Group LG4"/>
</dbReference>
<protein>
    <submittedName>
        <fullName evidence="9">Disease resistance protein RPM1</fullName>
    </submittedName>
</protein>
<keyword evidence="3" id="KW-0611">Plant defense</keyword>
<gene>
    <name evidence="9" type="ORF">DEO72_LG4g1542</name>
</gene>
<evidence type="ECO:0000256" key="3">
    <source>
        <dbReference type="ARBA" id="ARBA00022821"/>
    </source>
</evidence>
<evidence type="ECO:0000256" key="4">
    <source>
        <dbReference type="ARBA" id="ARBA00022840"/>
    </source>
</evidence>
<dbReference type="GO" id="GO:0006952">
    <property type="term" value="P:defense response"/>
    <property type="evidence" value="ECO:0007669"/>
    <property type="project" value="UniProtKB-KW"/>
</dbReference>
<dbReference type="Pfam" id="PF23598">
    <property type="entry name" value="LRR_14"/>
    <property type="match status" value="1"/>
</dbReference>
<evidence type="ECO:0000259" key="6">
    <source>
        <dbReference type="Pfam" id="PF18052"/>
    </source>
</evidence>
<dbReference type="InterPro" id="IPR036388">
    <property type="entry name" value="WH-like_DNA-bd_sf"/>
</dbReference>
<dbReference type="SUPFAM" id="SSF52540">
    <property type="entry name" value="P-loop containing nucleoside triphosphate hydrolases"/>
    <property type="match status" value="1"/>
</dbReference>
<evidence type="ECO:0000259" key="8">
    <source>
        <dbReference type="Pfam" id="PF23598"/>
    </source>
</evidence>
<evidence type="ECO:0000256" key="2">
    <source>
        <dbReference type="ARBA" id="ARBA00022741"/>
    </source>
</evidence>
<dbReference type="Pfam" id="PF18052">
    <property type="entry name" value="Rx_N"/>
    <property type="match status" value="1"/>
</dbReference>
<evidence type="ECO:0000313" key="9">
    <source>
        <dbReference type="EMBL" id="QCD90585.1"/>
    </source>
</evidence>
<dbReference type="InterPro" id="IPR027417">
    <property type="entry name" value="P-loop_NTPase"/>
</dbReference>
<dbReference type="SUPFAM" id="SSF52058">
    <property type="entry name" value="L domain-like"/>
    <property type="match status" value="1"/>
</dbReference>
<feature type="domain" description="Disease resistance protein winged helix" evidence="7">
    <location>
        <begin position="440"/>
        <end position="511"/>
    </location>
</feature>
<dbReference type="GO" id="GO:0051707">
    <property type="term" value="P:response to other organism"/>
    <property type="evidence" value="ECO:0007669"/>
    <property type="project" value="UniProtKB-ARBA"/>
</dbReference>
<dbReference type="InterPro" id="IPR041118">
    <property type="entry name" value="Rx_N"/>
</dbReference>
<feature type="domain" description="Disease resistance N-terminal" evidence="6">
    <location>
        <begin position="5"/>
        <end position="95"/>
    </location>
</feature>
<dbReference type="EMBL" id="CP039348">
    <property type="protein sequence ID" value="QCD90585.1"/>
    <property type="molecule type" value="Genomic_DNA"/>
</dbReference>
<proteinExistence type="predicted"/>
<dbReference type="Gene3D" id="1.10.10.10">
    <property type="entry name" value="Winged helix-like DNA-binding domain superfamily/Winged helix DNA-binding domain"/>
    <property type="match status" value="1"/>
</dbReference>
<name>A0A4D6LQ80_VIGUN</name>
<dbReference type="GO" id="GO:0043531">
    <property type="term" value="F:ADP binding"/>
    <property type="evidence" value="ECO:0007669"/>
    <property type="project" value="InterPro"/>
</dbReference>
<evidence type="ECO:0000256" key="1">
    <source>
        <dbReference type="ARBA" id="ARBA00022737"/>
    </source>
</evidence>
<evidence type="ECO:0000313" key="10">
    <source>
        <dbReference type="Proteomes" id="UP000501690"/>
    </source>
</evidence>
<dbReference type="AlphaFoldDB" id="A0A4D6LQ80"/>